<gene>
    <name evidence="7" type="ORF">GCM10017581_020050</name>
</gene>
<evidence type="ECO:0000313" key="8">
    <source>
        <dbReference type="Proteomes" id="UP001143480"/>
    </source>
</evidence>
<dbReference type="PANTHER" id="PTHR46577:SF1">
    <property type="entry name" value="HTH-TYPE TRANSCRIPTIONAL REGULATORY PROTEIN GABR"/>
    <property type="match status" value="1"/>
</dbReference>
<keyword evidence="2" id="KW-0663">Pyridoxal phosphate</keyword>
<evidence type="ECO:0000256" key="3">
    <source>
        <dbReference type="ARBA" id="ARBA00023015"/>
    </source>
</evidence>
<dbReference type="Gene3D" id="1.10.10.10">
    <property type="entry name" value="Winged helix-like DNA-binding domain superfamily/Winged helix DNA-binding domain"/>
    <property type="match status" value="1"/>
</dbReference>
<protein>
    <submittedName>
        <fullName evidence="7">GntR family transcriptional regulator</fullName>
    </submittedName>
</protein>
<evidence type="ECO:0000256" key="4">
    <source>
        <dbReference type="ARBA" id="ARBA00023125"/>
    </source>
</evidence>
<evidence type="ECO:0000256" key="5">
    <source>
        <dbReference type="ARBA" id="ARBA00023163"/>
    </source>
</evidence>
<feature type="domain" description="HTH gntR-type" evidence="6">
    <location>
        <begin position="9"/>
        <end position="77"/>
    </location>
</feature>
<dbReference type="Pfam" id="PF00155">
    <property type="entry name" value="Aminotran_1_2"/>
    <property type="match status" value="1"/>
</dbReference>
<evidence type="ECO:0000313" key="7">
    <source>
        <dbReference type="EMBL" id="GLL00265.1"/>
    </source>
</evidence>
<reference evidence="7" key="1">
    <citation type="journal article" date="2014" name="Int. J. Syst. Evol. Microbiol.">
        <title>Complete genome sequence of Corynebacterium casei LMG S-19264T (=DSM 44701T), isolated from a smear-ripened cheese.</title>
        <authorList>
            <consortium name="US DOE Joint Genome Institute (JGI-PGF)"/>
            <person name="Walter F."/>
            <person name="Albersmeier A."/>
            <person name="Kalinowski J."/>
            <person name="Ruckert C."/>
        </authorList>
    </citation>
    <scope>NUCLEOTIDE SEQUENCE</scope>
    <source>
        <strain evidence="7">VKM Ac-1321</strain>
    </source>
</reference>
<dbReference type="Gene3D" id="3.40.640.10">
    <property type="entry name" value="Type I PLP-dependent aspartate aminotransferase-like (Major domain)"/>
    <property type="match status" value="1"/>
</dbReference>
<dbReference type="GO" id="GO:0003700">
    <property type="term" value="F:DNA-binding transcription factor activity"/>
    <property type="evidence" value="ECO:0007669"/>
    <property type="project" value="InterPro"/>
</dbReference>
<dbReference type="GO" id="GO:0030170">
    <property type="term" value="F:pyridoxal phosphate binding"/>
    <property type="evidence" value="ECO:0007669"/>
    <property type="project" value="InterPro"/>
</dbReference>
<dbReference type="SUPFAM" id="SSF46785">
    <property type="entry name" value="Winged helix' DNA-binding domain"/>
    <property type="match status" value="1"/>
</dbReference>
<keyword evidence="3" id="KW-0805">Transcription regulation</keyword>
<evidence type="ECO:0000256" key="1">
    <source>
        <dbReference type="ARBA" id="ARBA00005384"/>
    </source>
</evidence>
<keyword evidence="4" id="KW-0238">DNA-binding</keyword>
<dbReference type="InterPro" id="IPR015421">
    <property type="entry name" value="PyrdxlP-dep_Trfase_major"/>
</dbReference>
<dbReference type="CDD" id="cd00609">
    <property type="entry name" value="AAT_like"/>
    <property type="match status" value="1"/>
</dbReference>
<dbReference type="EMBL" id="BSFP01000007">
    <property type="protein sequence ID" value="GLL00265.1"/>
    <property type="molecule type" value="Genomic_DNA"/>
</dbReference>
<dbReference type="PROSITE" id="PS50949">
    <property type="entry name" value="HTH_GNTR"/>
    <property type="match status" value="1"/>
</dbReference>
<dbReference type="SMART" id="SM00345">
    <property type="entry name" value="HTH_GNTR"/>
    <property type="match status" value="1"/>
</dbReference>
<keyword evidence="5" id="KW-0804">Transcription</keyword>
<dbReference type="SUPFAM" id="SSF53383">
    <property type="entry name" value="PLP-dependent transferases"/>
    <property type="match status" value="1"/>
</dbReference>
<dbReference type="Pfam" id="PF00392">
    <property type="entry name" value="GntR"/>
    <property type="match status" value="1"/>
</dbReference>
<keyword evidence="8" id="KW-1185">Reference proteome</keyword>
<evidence type="ECO:0000259" key="6">
    <source>
        <dbReference type="PROSITE" id="PS50949"/>
    </source>
</evidence>
<accession>A0A9W6NJU1</accession>
<dbReference type="InterPro" id="IPR004839">
    <property type="entry name" value="Aminotransferase_I/II_large"/>
</dbReference>
<proteinExistence type="inferred from homology"/>
<dbReference type="PANTHER" id="PTHR46577">
    <property type="entry name" value="HTH-TYPE TRANSCRIPTIONAL REGULATORY PROTEIN GABR"/>
    <property type="match status" value="1"/>
</dbReference>
<dbReference type="RefSeq" id="WP_261963064.1">
    <property type="nucleotide sequence ID" value="NZ_BAAAXA010000003.1"/>
</dbReference>
<dbReference type="InterPro" id="IPR000524">
    <property type="entry name" value="Tscrpt_reg_HTH_GntR"/>
</dbReference>
<dbReference type="InterPro" id="IPR015424">
    <property type="entry name" value="PyrdxlP-dep_Trfase"/>
</dbReference>
<name>A0A9W6NJU1_9ACTN</name>
<organism evidence="7 8">
    <name type="scientific">Dactylosporangium matsuzakiense</name>
    <dbReference type="NCBI Taxonomy" id="53360"/>
    <lineage>
        <taxon>Bacteria</taxon>
        <taxon>Bacillati</taxon>
        <taxon>Actinomycetota</taxon>
        <taxon>Actinomycetes</taxon>
        <taxon>Micromonosporales</taxon>
        <taxon>Micromonosporaceae</taxon>
        <taxon>Dactylosporangium</taxon>
    </lineage>
</organism>
<dbReference type="Proteomes" id="UP001143480">
    <property type="component" value="Unassembled WGS sequence"/>
</dbReference>
<dbReference type="GO" id="GO:0003677">
    <property type="term" value="F:DNA binding"/>
    <property type="evidence" value="ECO:0007669"/>
    <property type="project" value="UniProtKB-KW"/>
</dbReference>
<dbReference type="InterPro" id="IPR036388">
    <property type="entry name" value="WH-like_DNA-bd_sf"/>
</dbReference>
<dbReference type="InterPro" id="IPR051446">
    <property type="entry name" value="HTH_trans_reg/aminotransferase"/>
</dbReference>
<dbReference type="AlphaFoldDB" id="A0A9W6NJU1"/>
<comment type="similarity">
    <text evidence="1">In the C-terminal section; belongs to the class-I pyridoxal-phosphate-dependent aminotransferase family.</text>
</comment>
<sequence>MNSGFALAGRTANEISAVVEAGVRSGALPAGAALPPIRTAATQLGVSPATVAAAYQALRQRGIAESAGRQGTRVRPRPAVAPARGQFRLEVPDGVLDLATGGPDPRLLPDVGPGLARIAATSVPTGYAAAAGFPPLFDAARAALQRDGVDASELAVTGGALDGIERLLNAHMLPGDRVAVEDPGWANLLDLVAALGLRPVPVPVDESGPDPQRLADALRAGARAFVLTSRAQNPTGASVTADRASELRAVLETHADVLVIEDDHAAELSVQPLFHLGGTTRAWGFVRSVSKPYGPDLRLAVVAGDATSIGRLTGRQRLGTGWVSLVLQRLVADMWADPQVASAVSAASAQYERRRSALVLALRSAGLSVTGRTGLNVWVAVPDETVAVARLREAGYAVAPGALYRLATPPAIRITISSLSTDDVPALASATAAAVGGHSLISGV</sequence>
<evidence type="ECO:0000256" key="2">
    <source>
        <dbReference type="ARBA" id="ARBA00022898"/>
    </source>
</evidence>
<dbReference type="InterPro" id="IPR036390">
    <property type="entry name" value="WH_DNA-bd_sf"/>
</dbReference>
<comment type="caution">
    <text evidence="7">The sequence shown here is derived from an EMBL/GenBank/DDBJ whole genome shotgun (WGS) entry which is preliminary data.</text>
</comment>
<reference evidence="7" key="2">
    <citation type="submission" date="2023-01" db="EMBL/GenBank/DDBJ databases">
        <authorList>
            <person name="Sun Q."/>
            <person name="Evtushenko L."/>
        </authorList>
    </citation>
    <scope>NUCLEOTIDE SEQUENCE</scope>
    <source>
        <strain evidence="7">VKM Ac-1321</strain>
    </source>
</reference>